<dbReference type="Gene3D" id="1.10.10.10">
    <property type="entry name" value="Winged helix-like DNA-binding domain superfamily/Winged helix DNA-binding domain"/>
    <property type="match status" value="1"/>
</dbReference>
<name>A0ABT2NN14_9RHOB</name>
<protein>
    <submittedName>
        <fullName evidence="6">LysR substrate-binding domain-containing protein</fullName>
    </submittedName>
</protein>
<dbReference type="PANTHER" id="PTHR30537">
    <property type="entry name" value="HTH-TYPE TRANSCRIPTIONAL REGULATOR"/>
    <property type="match status" value="1"/>
</dbReference>
<dbReference type="Gene3D" id="3.40.190.10">
    <property type="entry name" value="Periplasmic binding protein-like II"/>
    <property type="match status" value="2"/>
</dbReference>
<reference evidence="7" key="1">
    <citation type="submission" date="2023-07" db="EMBL/GenBank/DDBJ databases">
        <title>Defluviimonas sediminis sp. nov., isolated from mangrove sediment.</title>
        <authorList>
            <person name="Liu L."/>
            <person name="Li J."/>
            <person name="Huang Y."/>
            <person name="Pan J."/>
            <person name="Li M."/>
        </authorList>
    </citation>
    <scope>NUCLEOTIDE SEQUENCE [LARGE SCALE GENOMIC DNA]</scope>
    <source>
        <strain evidence="7">FT324</strain>
    </source>
</reference>
<evidence type="ECO:0000259" key="5">
    <source>
        <dbReference type="PROSITE" id="PS50931"/>
    </source>
</evidence>
<evidence type="ECO:0000313" key="6">
    <source>
        <dbReference type="EMBL" id="MCT8330323.1"/>
    </source>
</evidence>
<keyword evidence="2" id="KW-0805">Transcription regulation</keyword>
<comment type="similarity">
    <text evidence="1">Belongs to the LysR transcriptional regulatory family.</text>
</comment>
<dbReference type="Pfam" id="PF00126">
    <property type="entry name" value="HTH_1"/>
    <property type="match status" value="1"/>
</dbReference>
<dbReference type="SUPFAM" id="SSF46785">
    <property type="entry name" value="Winged helix' DNA-binding domain"/>
    <property type="match status" value="1"/>
</dbReference>
<dbReference type="InterPro" id="IPR036390">
    <property type="entry name" value="WH_DNA-bd_sf"/>
</dbReference>
<dbReference type="Proteomes" id="UP001205601">
    <property type="component" value="Unassembled WGS sequence"/>
</dbReference>
<dbReference type="InterPro" id="IPR036388">
    <property type="entry name" value="WH-like_DNA-bd_sf"/>
</dbReference>
<organism evidence="6 7">
    <name type="scientific">Albidovulum sediminis</name>
    <dbReference type="NCBI Taxonomy" id="3066345"/>
    <lineage>
        <taxon>Bacteria</taxon>
        <taxon>Pseudomonadati</taxon>
        <taxon>Pseudomonadota</taxon>
        <taxon>Alphaproteobacteria</taxon>
        <taxon>Rhodobacterales</taxon>
        <taxon>Paracoccaceae</taxon>
        <taxon>Albidovulum</taxon>
    </lineage>
</organism>
<comment type="caution">
    <text evidence="6">The sequence shown here is derived from an EMBL/GenBank/DDBJ whole genome shotgun (WGS) entry which is preliminary data.</text>
</comment>
<proteinExistence type="inferred from homology"/>
<evidence type="ECO:0000313" key="7">
    <source>
        <dbReference type="Proteomes" id="UP001205601"/>
    </source>
</evidence>
<accession>A0ABT2NN14</accession>
<evidence type="ECO:0000256" key="2">
    <source>
        <dbReference type="ARBA" id="ARBA00023015"/>
    </source>
</evidence>
<dbReference type="CDD" id="cd08432">
    <property type="entry name" value="PBP2_GcdR_TrpI_HvrB_AmpR_like"/>
    <property type="match status" value="1"/>
</dbReference>
<evidence type="ECO:0000256" key="1">
    <source>
        <dbReference type="ARBA" id="ARBA00009437"/>
    </source>
</evidence>
<dbReference type="InterPro" id="IPR005119">
    <property type="entry name" value="LysR_subst-bd"/>
</dbReference>
<dbReference type="EMBL" id="JAOCQF010000002">
    <property type="protein sequence ID" value="MCT8330323.1"/>
    <property type="molecule type" value="Genomic_DNA"/>
</dbReference>
<sequence length="305" mass="32980">MNPLNRIPLPALRAVEAVARCGTLRAAADDLGVTPGAVSQQVLLAERQLGLTLFERRPGGMTPTERGREITVLLSQGFARIGAAIARAGRDLDNVLTVSVAPVFAARWLIWRLPRFQAAHPGIRVRFDADLSLLNPSAGEVDLCVRVGRGGWPGVNAERLFPQVIFPVCAPELARSLRTHGDLAHVPVIRETRANFGWQDWLGPEGHPDVVPGEGPVFSDAMLCLDAAMTGAGVYLTFETLAVDALANGRLVEPFHGRHATQNHYWLVTAEDRRPGRAVRAFSRWLKEETAAAGLGRTRGAAPPP</sequence>
<dbReference type="PANTHER" id="PTHR30537:SF79">
    <property type="entry name" value="TRANSCRIPTIONAL REGULATOR-RELATED"/>
    <property type="match status" value="1"/>
</dbReference>
<keyword evidence="3" id="KW-0238">DNA-binding</keyword>
<evidence type="ECO:0000256" key="3">
    <source>
        <dbReference type="ARBA" id="ARBA00023125"/>
    </source>
</evidence>
<feature type="domain" description="HTH lysR-type" evidence="5">
    <location>
        <begin position="7"/>
        <end position="64"/>
    </location>
</feature>
<dbReference type="InterPro" id="IPR000847">
    <property type="entry name" value="LysR_HTH_N"/>
</dbReference>
<dbReference type="SUPFAM" id="SSF53850">
    <property type="entry name" value="Periplasmic binding protein-like II"/>
    <property type="match status" value="1"/>
</dbReference>
<dbReference type="RefSeq" id="WP_261496193.1">
    <property type="nucleotide sequence ID" value="NZ_JAOCQF010000002.1"/>
</dbReference>
<dbReference type="PROSITE" id="PS50931">
    <property type="entry name" value="HTH_LYSR"/>
    <property type="match status" value="1"/>
</dbReference>
<gene>
    <name evidence="6" type="ORF">N5I32_12415</name>
</gene>
<evidence type="ECO:0000256" key="4">
    <source>
        <dbReference type="ARBA" id="ARBA00023163"/>
    </source>
</evidence>
<dbReference type="Pfam" id="PF03466">
    <property type="entry name" value="LysR_substrate"/>
    <property type="match status" value="1"/>
</dbReference>
<keyword evidence="4" id="KW-0804">Transcription</keyword>
<keyword evidence="7" id="KW-1185">Reference proteome</keyword>
<dbReference type="InterPro" id="IPR058163">
    <property type="entry name" value="LysR-type_TF_proteobact-type"/>
</dbReference>